<organism evidence="1 2">
    <name type="scientific">Methyloligella halotolerans</name>
    <dbReference type="NCBI Taxonomy" id="1177755"/>
    <lineage>
        <taxon>Bacteria</taxon>
        <taxon>Pseudomonadati</taxon>
        <taxon>Pseudomonadota</taxon>
        <taxon>Alphaproteobacteria</taxon>
        <taxon>Hyphomicrobiales</taxon>
        <taxon>Hyphomicrobiaceae</taxon>
        <taxon>Methyloligella</taxon>
    </lineage>
</organism>
<evidence type="ECO:0000313" key="2">
    <source>
        <dbReference type="Proteomes" id="UP000095087"/>
    </source>
</evidence>
<protein>
    <recommendedName>
        <fullName evidence="3">Response regulatory domain-containing protein</fullName>
    </recommendedName>
</protein>
<dbReference type="EMBL" id="MASI01000004">
    <property type="protein sequence ID" value="ODA67187.1"/>
    <property type="molecule type" value="Genomic_DNA"/>
</dbReference>
<dbReference type="AlphaFoldDB" id="A0A1E2RY80"/>
<sequence length="48" mass="5379">MLFLTGYDRSGPVVGTEADEITEYMDKPYKPEVLLATVRRLSAVETDT</sequence>
<dbReference type="SUPFAM" id="SSF52172">
    <property type="entry name" value="CheY-like"/>
    <property type="match status" value="1"/>
</dbReference>
<proteinExistence type="predicted"/>
<gene>
    <name evidence="1" type="ORF">A7A08_01934</name>
</gene>
<comment type="caution">
    <text evidence="1">The sequence shown here is derived from an EMBL/GenBank/DDBJ whole genome shotgun (WGS) entry which is preliminary data.</text>
</comment>
<dbReference type="STRING" id="1177755.A7A08_01934"/>
<evidence type="ECO:0000313" key="1">
    <source>
        <dbReference type="EMBL" id="ODA67187.1"/>
    </source>
</evidence>
<dbReference type="Proteomes" id="UP000095087">
    <property type="component" value="Unassembled WGS sequence"/>
</dbReference>
<accession>A0A1E2RY80</accession>
<keyword evidence="2" id="KW-1185">Reference proteome</keyword>
<reference evidence="1 2" key="1">
    <citation type="submission" date="2016-07" db="EMBL/GenBank/DDBJ databases">
        <title>Draft genome sequence of Methyloligella halotolerans C2T (VKM B-2706T=CCUG 61687T=DSM 25045T), a halotolerant polyhydroxybutyrate accumulating methylotroph.</title>
        <authorList>
            <person name="Vasilenko O.V."/>
            <person name="Doronina N.V."/>
            <person name="Poroshina M.N."/>
            <person name="Tarlachkov S.V."/>
            <person name="Trotsenko Y.A."/>
        </authorList>
    </citation>
    <scope>NUCLEOTIDE SEQUENCE [LARGE SCALE GENOMIC DNA]</scope>
    <source>
        <strain evidence="1 2">VKM B-2706</strain>
    </source>
</reference>
<evidence type="ECO:0008006" key="3">
    <source>
        <dbReference type="Google" id="ProtNLM"/>
    </source>
</evidence>
<dbReference type="InterPro" id="IPR011006">
    <property type="entry name" value="CheY-like_superfamily"/>
</dbReference>
<name>A0A1E2RY80_9HYPH</name>